<sequence length="441" mass="49724">MAILSRFSNNKSIVNMMWLSADSIFRLGLGFLVSVWLARYMGPEKFGIFNYALAMITIYTSVASLGMNGVVVRELIRGGEEKSGVIMGSSFYLQVIGSLLATGLVIISTVLLRPNEWDILLMVLVMSPSILLRSTDVIKYWFESNISSKYTVIAQNIAFIVSSVVKMIIMLTGGSYLIIAITVSLEALVVSILLIYIYRGKRNKINWSSNFTEAKRLLSHSWPLILSGLALMLYMRIDQIMIGNMINNESVGIYSVAVKMSEVWYFFPIAIVSSLFPKIIREKANSEEMYNYRMQILYDIMVISGVLLAIVVTFFSDYIINLFFGLQYKDSSDITKIYAWISIFYFLSSASGRWYINEGLQIYALTRNLLGLFIGVALNFILIPIYGVKGSAFATLIAYIGASYIFDAFSSKTRISFYQKSKSLWLPGAFIRVKKILVGYL</sequence>
<keyword evidence="3 5" id="KW-1133">Transmembrane helix</keyword>
<keyword evidence="7" id="KW-1185">Reference proteome</keyword>
<accession>A0A250AXR7</accession>
<feature type="transmembrane region" description="Helical" evidence="5">
    <location>
        <begin position="368"/>
        <end position="386"/>
    </location>
</feature>
<evidence type="ECO:0000256" key="4">
    <source>
        <dbReference type="ARBA" id="ARBA00023136"/>
    </source>
</evidence>
<feature type="transmembrane region" description="Helical" evidence="5">
    <location>
        <begin position="392"/>
        <end position="410"/>
    </location>
</feature>
<evidence type="ECO:0000313" key="6">
    <source>
        <dbReference type="EMBL" id="ATA18616.1"/>
    </source>
</evidence>
<feature type="transmembrane region" description="Helical" evidence="5">
    <location>
        <begin position="337"/>
        <end position="356"/>
    </location>
</feature>
<feature type="transmembrane region" description="Helical" evidence="5">
    <location>
        <begin position="12"/>
        <end position="36"/>
    </location>
</feature>
<feature type="transmembrane region" description="Helical" evidence="5">
    <location>
        <begin position="48"/>
        <end position="71"/>
    </location>
</feature>
<evidence type="ECO:0000256" key="3">
    <source>
        <dbReference type="ARBA" id="ARBA00022989"/>
    </source>
</evidence>
<feature type="transmembrane region" description="Helical" evidence="5">
    <location>
        <begin position="217"/>
        <end position="237"/>
    </location>
</feature>
<dbReference type="OrthoDB" id="103403at2"/>
<dbReference type="EMBL" id="CP014136">
    <property type="protein sequence ID" value="ATA18616.1"/>
    <property type="molecule type" value="Genomic_DNA"/>
</dbReference>
<gene>
    <name evidence="6" type="ORF">AWC35_04235</name>
</gene>
<name>A0A250AXR7_9GAMM</name>
<dbReference type="AlphaFoldDB" id="A0A250AXR7"/>
<feature type="transmembrane region" description="Helical" evidence="5">
    <location>
        <begin position="300"/>
        <end position="325"/>
    </location>
</feature>
<dbReference type="PANTHER" id="PTHR43424">
    <property type="entry name" value="LOCUS PUTATIVE PROTEIN 1-RELATED"/>
    <property type="match status" value="1"/>
</dbReference>
<dbReference type="InterPro" id="IPR002797">
    <property type="entry name" value="Polysacc_synth"/>
</dbReference>
<dbReference type="CDD" id="cd13128">
    <property type="entry name" value="MATE_Wzx_like"/>
    <property type="match status" value="1"/>
</dbReference>
<dbReference type="PANTHER" id="PTHR43424:SF1">
    <property type="entry name" value="LOCUS PUTATIVE PROTEIN 1-RELATED"/>
    <property type="match status" value="1"/>
</dbReference>
<dbReference type="Pfam" id="PF01943">
    <property type="entry name" value="Polysacc_synt"/>
    <property type="match status" value="1"/>
</dbReference>
<evidence type="ECO:0000256" key="2">
    <source>
        <dbReference type="ARBA" id="ARBA00022692"/>
    </source>
</evidence>
<protein>
    <submittedName>
        <fullName evidence="6">Polysaccharide biosynthesis export protein</fullName>
    </submittedName>
</protein>
<dbReference type="Proteomes" id="UP000217182">
    <property type="component" value="Chromosome"/>
</dbReference>
<evidence type="ECO:0000313" key="7">
    <source>
        <dbReference type="Proteomes" id="UP000217182"/>
    </source>
</evidence>
<feature type="transmembrane region" description="Helical" evidence="5">
    <location>
        <begin position="175"/>
        <end position="197"/>
    </location>
</feature>
<evidence type="ECO:0000256" key="1">
    <source>
        <dbReference type="ARBA" id="ARBA00004141"/>
    </source>
</evidence>
<evidence type="ECO:0000256" key="5">
    <source>
        <dbReference type="SAM" id="Phobius"/>
    </source>
</evidence>
<feature type="transmembrane region" description="Helical" evidence="5">
    <location>
        <begin position="91"/>
        <end position="113"/>
    </location>
</feature>
<feature type="transmembrane region" description="Helical" evidence="5">
    <location>
        <begin position="263"/>
        <end position="280"/>
    </location>
</feature>
<dbReference type="KEGG" id="gqu:AWC35_04235"/>
<reference evidence="6 7" key="1">
    <citation type="submission" date="2016-01" db="EMBL/GenBank/DDBJ databases">
        <authorList>
            <person name="Oliw E.H."/>
        </authorList>
    </citation>
    <scope>NUCLEOTIDE SEQUENCE [LARGE SCALE GENOMIC DNA]</scope>
    <source>
        <strain evidence="6 7">FRB97</strain>
    </source>
</reference>
<proteinExistence type="predicted"/>
<feature type="transmembrane region" description="Helical" evidence="5">
    <location>
        <begin position="150"/>
        <end position="169"/>
    </location>
</feature>
<dbReference type="InterPro" id="IPR052556">
    <property type="entry name" value="PolySynth_Transporter"/>
</dbReference>
<feature type="transmembrane region" description="Helical" evidence="5">
    <location>
        <begin position="119"/>
        <end position="138"/>
    </location>
</feature>
<comment type="subcellular location">
    <subcellularLocation>
        <location evidence="1">Membrane</location>
        <topology evidence="1">Multi-pass membrane protein</topology>
    </subcellularLocation>
</comment>
<keyword evidence="2 5" id="KW-0812">Transmembrane</keyword>
<dbReference type="RefSeq" id="WP_095845216.1">
    <property type="nucleotide sequence ID" value="NZ_CP014136.1"/>
</dbReference>
<dbReference type="GO" id="GO:0016020">
    <property type="term" value="C:membrane"/>
    <property type="evidence" value="ECO:0007669"/>
    <property type="project" value="UniProtKB-SubCell"/>
</dbReference>
<keyword evidence="4 5" id="KW-0472">Membrane</keyword>
<organism evidence="6 7">
    <name type="scientific">Gibbsiella quercinecans</name>
    <dbReference type="NCBI Taxonomy" id="929813"/>
    <lineage>
        <taxon>Bacteria</taxon>
        <taxon>Pseudomonadati</taxon>
        <taxon>Pseudomonadota</taxon>
        <taxon>Gammaproteobacteria</taxon>
        <taxon>Enterobacterales</taxon>
        <taxon>Yersiniaceae</taxon>
        <taxon>Gibbsiella</taxon>
    </lineage>
</organism>